<keyword evidence="8" id="KW-0234">DNA repair</keyword>
<keyword evidence="7" id="KW-0408">Iron</keyword>
<dbReference type="SUPFAM" id="SSF51197">
    <property type="entry name" value="Clavaminate synthase-like"/>
    <property type="match status" value="1"/>
</dbReference>
<dbReference type="InterPro" id="IPR037151">
    <property type="entry name" value="AlkB-like_sf"/>
</dbReference>
<organism evidence="10 11">
    <name type="scientific">Massilia eburnea</name>
    <dbReference type="NCBI Taxonomy" id="1776165"/>
    <lineage>
        <taxon>Bacteria</taxon>
        <taxon>Pseudomonadati</taxon>
        <taxon>Pseudomonadota</taxon>
        <taxon>Betaproteobacteria</taxon>
        <taxon>Burkholderiales</taxon>
        <taxon>Oxalobacteraceae</taxon>
        <taxon>Telluria group</taxon>
        <taxon>Massilia</taxon>
    </lineage>
</organism>
<keyword evidence="2" id="KW-0479">Metal-binding</keyword>
<dbReference type="InterPro" id="IPR005123">
    <property type="entry name" value="Oxoglu/Fe-dep_dioxygenase_dom"/>
</dbReference>
<dbReference type="PROSITE" id="PS51471">
    <property type="entry name" value="FE2OG_OXY"/>
    <property type="match status" value="1"/>
</dbReference>
<dbReference type="GO" id="GO:0032451">
    <property type="term" value="F:demethylase activity"/>
    <property type="evidence" value="ECO:0007669"/>
    <property type="project" value="UniProtKB-ARBA"/>
</dbReference>
<gene>
    <name evidence="10" type="ORF">GM658_14720</name>
</gene>
<comment type="cofactor">
    <cofactor evidence="1">
        <name>Fe(2+)</name>
        <dbReference type="ChEBI" id="CHEBI:29033"/>
    </cofactor>
</comment>
<dbReference type="PANTHER" id="PTHR31212:SF4">
    <property type="entry name" value="ALPHA-KETOGLUTARATE-DEPENDENT DIOXYGENASE ALKB HOMOLOG 3"/>
    <property type="match status" value="1"/>
</dbReference>
<evidence type="ECO:0000256" key="3">
    <source>
        <dbReference type="ARBA" id="ARBA00022763"/>
    </source>
</evidence>
<evidence type="ECO:0000313" key="10">
    <source>
        <dbReference type="EMBL" id="MTW11856.1"/>
    </source>
</evidence>
<dbReference type="InterPro" id="IPR027450">
    <property type="entry name" value="AlkB-like"/>
</dbReference>
<evidence type="ECO:0000256" key="2">
    <source>
        <dbReference type="ARBA" id="ARBA00022723"/>
    </source>
</evidence>
<evidence type="ECO:0000256" key="6">
    <source>
        <dbReference type="ARBA" id="ARBA00023002"/>
    </source>
</evidence>
<evidence type="ECO:0000256" key="1">
    <source>
        <dbReference type="ARBA" id="ARBA00001954"/>
    </source>
</evidence>
<dbReference type="GO" id="GO:0046872">
    <property type="term" value="F:metal ion binding"/>
    <property type="evidence" value="ECO:0007669"/>
    <property type="project" value="UniProtKB-KW"/>
</dbReference>
<evidence type="ECO:0000256" key="7">
    <source>
        <dbReference type="ARBA" id="ARBA00023004"/>
    </source>
</evidence>
<accession>A0A6L6QJN4</accession>
<keyword evidence="11" id="KW-1185">Reference proteome</keyword>
<dbReference type="GO" id="GO:0016787">
    <property type="term" value="F:hydrolase activity"/>
    <property type="evidence" value="ECO:0007669"/>
    <property type="project" value="UniProtKB-ARBA"/>
</dbReference>
<dbReference type="Pfam" id="PF13532">
    <property type="entry name" value="2OG-FeII_Oxy_2"/>
    <property type="match status" value="1"/>
</dbReference>
<evidence type="ECO:0000256" key="5">
    <source>
        <dbReference type="ARBA" id="ARBA00022964"/>
    </source>
</evidence>
<keyword evidence="3" id="KW-0227">DNA damage</keyword>
<comment type="caution">
    <text evidence="10">The sequence shown here is derived from an EMBL/GenBank/DDBJ whole genome shotgun (WGS) entry which is preliminary data.</text>
</comment>
<keyword evidence="6" id="KW-0560">Oxidoreductase</keyword>
<proteinExistence type="predicted"/>
<dbReference type="PANTHER" id="PTHR31212">
    <property type="entry name" value="ALPHA-KETOGLUTARATE-DEPENDENT DIOXYGENASE ALKB HOMOLOG 3"/>
    <property type="match status" value="1"/>
</dbReference>
<evidence type="ECO:0000259" key="9">
    <source>
        <dbReference type="PROSITE" id="PS51471"/>
    </source>
</evidence>
<dbReference type="GO" id="GO:0140097">
    <property type="term" value="F:catalytic activity, acting on DNA"/>
    <property type="evidence" value="ECO:0007669"/>
    <property type="project" value="UniProtKB-ARBA"/>
</dbReference>
<dbReference type="Proteomes" id="UP000472320">
    <property type="component" value="Unassembled WGS sequence"/>
</dbReference>
<dbReference type="RefSeq" id="WP_155454809.1">
    <property type="nucleotide sequence ID" value="NZ_WNKX01000010.1"/>
</dbReference>
<dbReference type="EMBL" id="WNKX01000010">
    <property type="protein sequence ID" value="MTW11856.1"/>
    <property type="molecule type" value="Genomic_DNA"/>
</dbReference>
<feature type="domain" description="Fe2OG dioxygenase" evidence="9">
    <location>
        <begin position="101"/>
        <end position="197"/>
    </location>
</feature>
<dbReference type="AlphaFoldDB" id="A0A6L6QJN4"/>
<evidence type="ECO:0000256" key="8">
    <source>
        <dbReference type="ARBA" id="ARBA00023204"/>
    </source>
</evidence>
<reference evidence="10 11" key="1">
    <citation type="submission" date="2019-11" db="EMBL/GenBank/DDBJ databases">
        <title>Type strains purchased from KCTC, JCM and DSMZ.</title>
        <authorList>
            <person name="Lu H."/>
        </authorList>
    </citation>
    <scope>NUCLEOTIDE SEQUENCE [LARGE SCALE GENOMIC DNA]</scope>
    <source>
        <strain evidence="10 11">JCM 31587</strain>
    </source>
</reference>
<sequence length="197" mass="22221">MDQFSAEAELLPIPIDDGELYFMQQLPLAVDNAQVMQGLLDGTAWKAETIFLFGREVAQPRLSAWYGEKSYTYSGRTFNPLPFTPLQLEIKRAVEAATGKRFNSVLLNYYRNEQDSMGFHSDDEVELGPEPTIASVSFGATRTFILKHKKLPKTVKIDLTDGSLLLMAGKLQHGWRHGINKERKPCGARVNLTFRLI</sequence>
<dbReference type="GO" id="GO:0051213">
    <property type="term" value="F:dioxygenase activity"/>
    <property type="evidence" value="ECO:0007669"/>
    <property type="project" value="UniProtKB-KW"/>
</dbReference>
<evidence type="ECO:0000256" key="4">
    <source>
        <dbReference type="ARBA" id="ARBA00022842"/>
    </source>
</evidence>
<dbReference type="GO" id="GO:0016705">
    <property type="term" value="F:oxidoreductase activity, acting on paired donors, with incorporation or reduction of molecular oxygen"/>
    <property type="evidence" value="ECO:0007669"/>
    <property type="project" value="UniProtKB-ARBA"/>
</dbReference>
<protein>
    <submittedName>
        <fullName evidence="10">Alpha-ketoglutarate-dependent dioxygenase AlkB</fullName>
    </submittedName>
</protein>
<dbReference type="InterPro" id="IPR032854">
    <property type="entry name" value="ALKBH3"/>
</dbReference>
<dbReference type="FunFam" id="2.60.120.590:FF:000004">
    <property type="entry name" value="DNA oxidative demethylase ALKBH2"/>
    <property type="match status" value="1"/>
</dbReference>
<dbReference type="Gene3D" id="2.60.120.590">
    <property type="entry name" value="Alpha-ketoglutarate-dependent dioxygenase AlkB-like"/>
    <property type="match status" value="1"/>
</dbReference>
<dbReference type="OrthoDB" id="190276at2"/>
<name>A0A6L6QJN4_9BURK</name>
<keyword evidence="4" id="KW-0460">Magnesium</keyword>
<keyword evidence="5 10" id="KW-0223">Dioxygenase</keyword>
<evidence type="ECO:0000313" key="11">
    <source>
        <dbReference type="Proteomes" id="UP000472320"/>
    </source>
</evidence>
<dbReference type="GO" id="GO:0006307">
    <property type="term" value="P:DNA alkylation repair"/>
    <property type="evidence" value="ECO:0007669"/>
    <property type="project" value="InterPro"/>
</dbReference>